<protein>
    <submittedName>
        <fullName evidence="1">Uncharacterized protein</fullName>
    </submittedName>
</protein>
<dbReference type="EnsemblPlants" id="KQK88912">
    <property type="protein sequence ID" value="KQK88912"/>
    <property type="gene ID" value="SETIT_040782mg"/>
</dbReference>
<evidence type="ECO:0000313" key="1">
    <source>
        <dbReference type="EnsemblPlants" id="KQK88912"/>
    </source>
</evidence>
<dbReference type="Gramene" id="KQK88912">
    <property type="protein sequence ID" value="KQK88912"/>
    <property type="gene ID" value="SETIT_040782mg"/>
</dbReference>
<keyword evidence="2" id="KW-1185">Reference proteome</keyword>
<reference evidence="1" key="2">
    <citation type="submission" date="2018-08" db="UniProtKB">
        <authorList>
            <consortium name="EnsemblPlants"/>
        </authorList>
    </citation>
    <scope>IDENTIFICATION</scope>
    <source>
        <strain evidence="1">Yugu1</strain>
    </source>
</reference>
<organism evidence="1 2">
    <name type="scientific">Setaria italica</name>
    <name type="common">Foxtail millet</name>
    <name type="synonym">Panicum italicum</name>
    <dbReference type="NCBI Taxonomy" id="4555"/>
    <lineage>
        <taxon>Eukaryota</taxon>
        <taxon>Viridiplantae</taxon>
        <taxon>Streptophyta</taxon>
        <taxon>Embryophyta</taxon>
        <taxon>Tracheophyta</taxon>
        <taxon>Spermatophyta</taxon>
        <taxon>Magnoliopsida</taxon>
        <taxon>Liliopsida</taxon>
        <taxon>Poales</taxon>
        <taxon>Poaceae</taxon>
        <taxon>PACMAD clade</taxon>
        <taxon>Panicoideae</taxon>
        <taxon>Panicodae</taxon>
        <taxon>Paniceae</taxon>
        <taxon>Cenchrinae</taxon>
        <taxon>Setaria</taxon>
    </lineage>
</organism>
<reference evidence="2" key="1">
    <citation type="journal article" date="2012" name="Nat. Biotechnol.">
        <title>Reference genome sequence of the model plant Setaria.</title>
        <authorList>
            <person name="Bennetzen J.L."/>
            <person name="Schmutz J."/>
            <person name="Wang H."/>
            <person name="Percifield R."/>
            <person name="Hawkins J."/>
            <person name="Pontaroli A.C."/>
            <person name="Estep M."/>
            <person name="Feng L."/>
            <person name="Vaughn J.N."/>
            <person name="Grimwood J."/>
            <person name="Jenkins J."/>
            <person name="Barry K."/>
            <person name="Lindquist E."/>
            <person name="Hellsten U."/>
            <person name="Deshpande S."/>
            <person name="Wang X."/>
            <person name="Wu X."/>
            <person name="Mitros T."/>
            <person name="Triplett J."/>
            <person name="Yang X."/>
            <person name="Ye C.Y."/>
            <person name="Mauro-Herrera M."/>
            <person name="Wang L."/>
            <person name="Li P."/>
            <person name="Sharma M."/>
            <person name="Sharma R."/>
            <person name="Ronald P.C."/>
            <person name="Panaud O."/>
            <person name="Kellogg E.A."/>
            <person name="Brutnell T.P."/>
            <person name="Doust A.N."/>
            <person name="Tuskan G.A."/>
            <person name="Rokhsar D."/>
            <person name="Devos K.M."/>
        </authorList>
    </citation>
    <scope>NUCLEOTIDE SEQUENCE [LARGE SCALE GENOMIC DNA]</scope>
    <source>
        <strain evidence="2">cv. Yugu1</strain>
    </source>
</reference>
<accession>K4APD4</accession>
<sequence length="45" mass="5015">MLRVIRFIPTENACISRRRCHPRPGAGVNEIRRVLLLAAVASFPG</sequence>
<dbReference type="InParanoid" id="K4APD4"/>
<dbReference type="AlphaFoldDB" id="K4APD4"/>
<proteinExistence type="predicted"/>
<name>K4APD4_SETIT</name>
<dbReference type="HOGENOM" id="CLU_3208592_0_0_1"/>
<dbReference type="Proteomes" id="UP000004995">
    <property type="component" value="Unassembled WGS sequence"/>
</dbReference>
<evidence type="ECO:0000313" key="2">
    <source>
        <dbReference type="Proteomes" id="UP000004995"/>
    </source>
</evidence>
<dbReference type="EMBL" id="AGNK02005587">
    <property type="status" value="NOT_ANNOTATED_CDS"/>
    <property type="molecule type" value="Genomic_DNA"/>
</dbReference>